<gene>
    <name evidence="1" type="ORF">I4F81_001771</name>
</gene>
<proteinExistence type="predicted"/>
<evidence type="ECO:0000313" key="1">
    <source>
        <dbReference type="EMBL" id="KAK1859174.1"/>
    </source>
</evidence>
<organism evidence="1 2">
    <name type="scientific">Pyropia yezoensis</name>
    <name type="common">Susabi-nori</name>
    <name type="synonym">Porphyra yezoensis</name>
    <dbReference type="NCBI Taxonomy" id="2788"/>
    <lineage>
        <taxon>Eukaryota</taxon>
        <taxon>Rhodophyta</taxon>
        <taxon>Bangiophyceae</taxon>
        <taxon>Bangiales</taxon>
        <taxon>Bangiaceae</taxon>
        <taxon>Pyropia</taxon>
    </lineage>
</organism>
<comment type="caution">
    <text evidence="1">The sequence shown here is derived from an EMBL/GenBank/DDBJ whole genome shotgun (WGS) entry which is preliminary data.</text>
</comment>
<keyword evidence="2" id="KW-1185">Reference proteome</keyword>
<protein>
    <submittedName>
        <fullName evidence="1">Uncharacterized protein</fullName>
    </submittedName>
</protein>
<dbReference type="EMBL" id="CM020618">
    <property type="protein sequence ID" value="KAK1859174.1"/>
    <property type="molecule type" value="Genomic_DNA"/>
</dbReference>
<evidence type="ECO:0000313" key="2">
    <source>
        <dbReference type="Proteomes" id="UP000798662"/>
    </source>
</evidence>
<accession>A0ACC3BMG7</accession>
<sequence>MASLVVVLDIAGLLLMVRALGVVVGLTISEAGHLIFSALYDSTTAAARMEGPLTEAVRGLQMMAVLTEDTPALAQAATKVYTQYGHTSAQASTACYGSRASRTRNRVAGDDALRTHLQLLHADRAAHTEAEASVSLRRALARNAANVPHRDWASGDVVYYWTEGIRPSQGGWHGPPHVTDASVAKRSVRLQHGHTWTNRDVSEIRSAGPPSSPAPIETPAEPTVPVNAGTQPMGASAVSAGTSGASSNANPTASVEGDGPRDVERLDLDNDQHRRTTADMMTGANRVVIRAKAVRPLPLRCSPLRGPERLRLFVDASSVKLGEPTDHTGFAIFRTAATAAAGSLRPDTPLSLLQGDEYTQAPVDVYTDNLFLFNTLDVDGVVQPKEAGAAMQEQREMCHEGAMSTITWLRARGQLADALTKAGRNTPL</sequence>
<reference evidence="1" key="1">
    <citation type="submission" date="2019-11" db="EMBL/GenBank/DDBJ databases">
        <title>Nori genome reveals adaptations in red seaweeds to the harsh intertidal environment.</title>
        <authorList>
            <person name="Wang D."/>
            <person name="Mao Y."/>
        </authorList>
    </citation>
    <scope>NUCLEOTIDE SEQUENCE</scope>
    <source>
        <tissue evidence="1">Gametophyte</tissue>
    </source>
</reference>
<dbReference type="Proteomes" id="UP000798662">
    <property type="component" value="Chromosome 1"/>
</dbReference>
<name>A0ACC3BMG7_PYRYE</name>